<keyword evidence="3 9" id="KW-0812">Transmembrane</keyword>
<feature type="transmembrane region" description="Helical" evidence="11">
    <location>
        <begin position="173"/>
        <end position="191"/>
    </location>
</feature>
<organism evidence="13 14">
    <name type="scientific">Plutella xylostella</name>
    <name type="common">Diamondback moth</name>
    <name type="synonym">Plutella maculipennis</name>
    <dbReference type="NCBI Taxonomy" id="51655"/>
    <lineage>
        <taxon>Eukaryota</taxon>
        <taxon>Metazoa</taxon>
        <taxon>Ecdysozoa</taxon>
        <taxon>Arthropoda</taxon>
        <taxon>Hexapoda</taxon>
        <taxon>Insecta</taxon>
        <taxon>Pterygota</taxon>
        <taxon>Neoptera</taxon>
        <taxon>Endopterygota</taxon>
        <taxon>Lepidoptera</taxon>
        <taxon>Glossata</taxon>
        <taxon>Ditrysia</taxon>
        <taxon>Yponomeutoidea</taxon>
        <taxon>Plutellidae</taxon>
        <taxon>Plutella</taxon>
    </lineage>
</organism>
<keyword evidence="4 11" id="KW-1133">Transmembrane helix</keyword>
<dbReference type="PROSITE" id="PS50262">
    <property type="entry name" value="G_PROTEIN_RECEP_F1_2"/>
    <property type="match status" value="1"/>
</dbReference>
<feature type="compositionally biased region" description="Low complexity" evidence="10">
    <location>
        <begin position="1"/>
        <end position="11"/>
    </location>
</feature>
<dbReference type="PANTHER" id="PTHR24243">
    <property type="entry name" value="G-PROTEIN COUPLED RECEPTOR"/>
    <property type="match status" value="1"/>
</dbReference>
<dbReference type="Gene3D" id="1.20.1070.10">
    <property type="entry name" value="Rhodopsin 7-helix transmembrane proteins"/>
    <property type="match status" value="1"/>
</dbReference>
<feature type="transmembrane region" description="Helical" evidence="11">
    <location>
        <begin position="224"/>
        <end position="245"/>
    </location>
</feature>
<feature type="transmembrane region" description="Helical" evidence="11">
    <location>
        <begin position="283"/>
        <end position="307"/>
    </location>
</feature>
<evidence type="ECO:0000256" key="2">
    <source>
        <dbReference type="ARBA" id="ARBA00010663"/>
    </source>
</evidence>
<dbReference type="PROSITE" id="PS00237">
    <property type="entry name" value="G_PROTEIN_RECEP_F1_1"/>
    <property type="match status" value="1"/>
</dbReference>
<comment type="subcellular location">
    <subcellularLocation>
        <location evidence="1">Membrane</location>
        <topology evidence="1">Multi-pass membrane protein</topology>
    </subcellularLocation>
</comment>
<evidence type="ECO:0000256" key="7">
    <source>
        <dbReference type="ARBA" id="ARBA00023170"/>
    </source>
</evidence>
<evidence type="ECO:0000256" key="8">
    <source>
        <dbReference type="ARBA" id="ARBA00023224"/>
    </source>
</evidence>
<proteinExistence type="inferred from homology"/>
<evidence type="ECO:0000256" key="10">
    <source>
        <dbReference type="SAM" id="MobiDB-lite"/>
    </source>
</evidence>
<feature type="region of interest" description="Disordered" evidence="10">
    <location>
        <begin position="1"/>
        <end position="29"/>
    </location>
</feature>
<dbReference type="PANTHER" id="PTHR24243:SF230">
    <property type="entry name" value="G-PROTEIN COUPLED RECEPTORS FAMILY 1 PROFILE DOMAIN-CONTAINING PROTEIN"/>
    <property type="match status" value="1"/>
</dbReference>
<evidence type="ECO:0000313" key="13">
    <source>
        <dbReference type="EMBL" id="CAG9137469.1"/>
    </source>
</evidence>
<evidence type="ECO:0000256" key="4">
    <source>
        <dbReference type="ARBA" id="ARBA00022989"/>
    </source>
</evidence>
<keyword evidence="14" id="KW-1185">Reference proteome</keyword>
<dbReference type="SUPFAM" id="SSF81321">
    <property type="entry name" value="Family A G protein-coupled receptor-like"/>
    <property type="match status" value="1"/>
</dbReference>
<keyword evidence="7 9" id="KW-0675">Receptor</keyword>
<comment type="caution">
    <text evidence="13">The sequence shown here is derived from an EMBL/GenBank/DDBJ whole genome shotgun (WGS) entry which is preliminary data.</text>
</comment>
<protein>
    <submittedName>
        <fullName evidence="13">(diamondback moth) hypothetical protein</fullName>
    </submittedName>
</protein>
<evidence type="ECO:0000256" key="6">
    <source>
        <dbReference type="ARBA" id="ARBA00023136"/>
    </source>
</evidence>
<feature type="region of interest" description="Disordered" evidence="10">
    <location>
        <begin position="256"/>
        <end position="275"/>
    </location>
</feature>
<dbReference type="AlphaFoldDB" id="A0A8S4GBF6"/>
<accession>A0A8S4GBF6</accession>
<dbReference type="InterPro" id="IPR017452">
    <property type="entry name" value="GPCR_Rhodpsn_7TM"/>
</dbReference>
<reference evidence="13" key="1">
    <citation type="submission" date="2020-11" db="EMBL/GenBank/DDBJ databases">
        <authorList>
            <person name="Whiteford S."/>
        </authorList>
    </citation>
    <scope>NUCLEOTIDE SEQUENCE</scope>
</reference>
<dbReference type="InterPro" id="IPR000276">
    <property type="entry name" value="GPCR_Rhodpsn"/>
</dbReference>
<gene>
    <name evidence="13" type="ORF">PLXY2_LOCUS15721</name>
</gene>
<feature type="transmembrane region" description="Helical" evidence="11">
    <location>
        <begin position="60"/>
        <end position="82"/>
    </location>
</feature>
<feature type="transmembrane region" description="Helical" evidence="11">
    <location>
        <begin position="131"/>
        <end position="152"/>
    </location>
</feature>
<evidence type="ECO:0000256" key="1">
    <source>
        <dbReference type="ARBA" id="ARBA00004141"/>
    </source>
</evidence>
<evidence type="ECO:0000256" key="11">
    <source>
        <dbReference type="SAM" id="Phobius"/>
    </source>
</evidence>
<name>A0A8S4GBF6_PLUXY</name>
<comment type="similarity">
    <text evidence="2 9">Belongs to the G-protein coupled receptor 1 family.</text>
</comment>
<evidence type="ECO:0000259" key="12">
    <source>
        <dbReference type="PROSITE" id="PS50262"/>
    </source>
</evidence>
<evidence type="ECO:0000256" key="3">
    <source>
        <dbReference type="ARBA" id="ARBA00022692"/>
    </source>
</evidence>
<evidence type="ECO:0000256" key="9">
    <source>
        <dbReference type="RuleBase" id="RU000688"/>
    </source>
</evidence>
<sequence length="312" mass="34692">MWLAVPRAPVRAAPPPRSPANMTDPANSTDPFRAENFTRTMFNISALDYFTESIVSAVNIYYTPILVILGTIGNLLSICVFYTSKLRTLSTSQYLTALAVSDTVFIIQLLPPWLNAVDATGLFHREYFCQVFVYVSYVSCSLSSWLVVAFTAERFVAVLHPLRRNLLCTVERARGAVLALTAAAAVLNLPVLRFATPLKNDCNIDVAYYDHAARFNIVDTAVSFTIPLAVIIVLNTWITVGVCRLERARQQLVRAGGRGRRGGRGARGPVPPPRSQHRVTRMLLIVSTVFVLFNLPAYTMRICAYAMDMVRR</sequence>
<dbReference type="PRINTS" id="PR00237">
    <property type="entry name" value="GPCRRHODOPSN"/>
</dbReference>
<keyword evidence="8 9" id="KW-0807">Transducer</keyword>
<dbReference type="EMBL" id="CAJHNJ030000248">
    <property type="protein sequence ID" value="CAG9137469.1"/>
    <property type="molecule type" value="Genomic_DNA"/>
</dbReference>
<dbReference type="GO" id="GO:0005886">
    <property type="term" value="C:plasma membrane"/>
    <property type="evidence" value="ECO:0007669"/>
    <property type="project" value="TreeGrafter"/>
</dbReference>
<evidence type="ECO:0000256" key="5">
    <source>
        <dbReference type="ARBA" id="ARBA00023040"/>
    </source>
</evidence>
<dbReference type="Pfam" id="PF00001">
    <property type="entry name" value="7tm_1"/>
    <property type="match status" value="1"/>
</dbReference>
<keyword evidence="5 9" id="KW-0297">G-protein coupled receptor</keyword>
<dbReference type="GO" id="GO:0004930">
    <property type="term" value="F:G protein-coupled receptor activity"/>
    <property type="evidence" value="ECO:0007669"/>
    <property type="project" value="UniProtKB-KW"/>
</dbReference>
<dbReference type="Proteomes" id="UP000653454">
    <property type="component" value="Unassembled WGS sequence"/>
</dbReference>
<feature type="transmembrane region" description="Helical" evidence="11">
    <location>
        <begin position="94"/>
        <end position="111"/>
    </location>
</feature>
<evidence type="ECO:0000313" key="14">
    <source>
        <dbReference type="Proteomes" id="UP000653454"/>
    </source>
</evidence>
<feature type="domain" description="G-protein coupled receptors family 1 profile" evidence="12">
    <location>
        <begin position="73"/>
        <end position="312"/>
    </location>
</feature>
<keyword evidence="6 11" id="KW-0472">Membrane</keyword>